<keyword evidence="1" id="KW-0472">Membrane</keyword>
<dbReference type="SMART" id="SM00267">
    <property type="entry name" value="GGDEF"/>
    <property type="match status" value="1"/>
</dbReference>
<feature type="transmembrane region" description="Helical" evidence="1">
    <location>
        <begin position="115"/>
        <end position="131"/>
    </location>
</feature>
<accession>A0A3D1JEQ6</accession>
<proteinExistence type="predicted"/>
<dbReference type="Proteomes" id="UP000264141">
    <property type="component" value="Unassembled WGS sequence"/>
</dbReference>
<dbReference type="OrthoDB" id="69083at2"/>
<dbReference type="SUPFAM" id="SSF55073">
    <property type="entry name" value="Nucleotide cyclase"/>
    <property type="match status" value="1"/>
</dbReference>
<dbReference type="FunFam" id="3.30.70.270:FF:000001">
    <property type="entry name" value="Diguanylate cyclase domain protein"/>
    <property type="match status" value="1"/>
</dbReference>
<reference evidence="3 4" key="1">
    <citation type="journal article" date="2018" name="Nat. Biotechnol.">
        <title>A standardized bacterial taxonomy based on genome phylogeny substantially revises the tree of life.</title>
        <authorList>
            <person name="Parks D.H."/>
            <person name="Chuvochina M."/>
            <person name="Waite D.W."/>
            <person name="Rinke C."/>
            <person name="Skarshewski A."/>
            <person name="Chaumeil P.A."/>
            <person name="Hugenholtz P."/>
        </authorList>
    </citation>
    <scope>NUCLEOTIDE SEQUENCE [LARGE SCALE GENOMIC DNA]</scope>
    <source>
        <strain evidence="3">UBA8781</strain>
    </source>
</reference>
<name>A0A3D1JEQ6_9CHLR</name>
<feature type="transmembrane region" description="Helical" evidence="1">
    <location>
        <begin position="84"/>
        <end position="103"/>
    </location>
</feature>
<feature type="transmembrane region" description="Helical" evidence="1">
    <location>
        <begin position="162"/>
        <end position="184"/>
    </location>
</feature>
<dbReference type="GO" id="GO:1902201">
    <property type="term" value="P:negative regulation of bacterial-type flagellum-dependent cell motility"/>
    <property type="evidence" value="ECO:0007669"/>
    <property type="project" value="TreeGrafter"/>
</dbReference>
<feature type="transmembrane region" description="Helical" evidence="1">
    <location>
        <begin position="136"/>
        <end position="156"/>
    </location>
</feature>
<feature type="transmembrane region" description="Helical" evidence="1">
    <location>
        <begin position="51"/>
        <end position="72"/>
    </location>
</feature>
<dbReference type="EMBL" id="DPBP01000010">
    <property type="protein sequence ID" value="HCE16727.1"/>
    <property type="molecule type" value="Genomic_DNA"/>
</dbReference>
<organism evidence="3 4">
    <name type="scientific">Anaerolinea thermolimosa</name>
    <dbReference type="NCBI Taxonomy" id="229919"/>
    <lineage>
        <taxon>Bacteria</taxon>
        <taxon>Bacillati</taxon>
        <taxon>Chloroflexota</taxon>
        <taxon>Anaerolineae</taxon>
        <taxon>Anaerolineales</taxon>
        <taxon>Anaerolineaceae</taxon>
        <taxon>Anaerolinea</taxon>
    </lineage>
</organism>
<comment type="caution">
    <text evidence="3">The sequence shown here is derived from an EMBL/GenBank/DDBJ whole genome shotgun (WGS) entry which is preliminary data.</text>
</comment>
<dbReference type="STRING" id="229919.GCA_001050195_01037"/>
<evidence type="ECO:0000259" key="2">
    <source>
        <dbReference type="PROSITE" id="PS50887"/>
    </source>
</evidence>
<protein>
    <submittedName>
        <fullName evidence="3">Sensor domain-containing diguanylate cyclase</fullName>
    </submittedName>
</protein>
<dbReference type="GO" id="GO:0005886">
    <property type="term" value="C:plasma membrane"/>
    <property type="evidence" value="ECO:0007669"/>
    <property type="project" value="TreeGrafter"/>
</dbReference>
<evidence type="ECO:0000256" key="1">
    <source>
        <dbReference type="SAM" id="Phobius"/>
    </source>
</evidence>
<feature type="domain" description="GGDEF" evidence="2">
    <location>
        <begin position="230"/>
        <end position="359"/>
    </location>
</feature>
<dbReference type="GO" id="GO:0043709">
    <property type="term" value="P:cell adhesion involved in single-species biofilm formation"/>
    <property type="evidence" value="ECO:0007669"/>
    <property type="project" value="TreeGrafter"/>
</dbReference>
<keyword evidence="1" id="KW-0812">Transmembrane</keyword>
<dbReference type="InterPro" id="IPR029787">
    <property type="entry name" value="Nucleotide_cyclase"/>
</dbReference>
<sequence>MPLPKKSPEETVHRLYQQFDRRRRLFYLVASLASFPSILAVWLQHHQENPFIAWVYPLLMVFLWIWSLALLWPRIPLTIIERSVLAGVSLLFMSKFIFLLLFYKDPQQQWAEIEAIFWVFVFLFILSFMTFRRDLALGYCLTITALSLGVGIWYFWGFSHPLWVEFVRLEVRLAGIALLIFLLARAKDELNQTIIEVDRIQHIAYTDLLTQLPNRRAITALLEEHLLHKRKLAVILADVDHFKRINDTFGHETGDRVLREVGECLHTQLRASDVIGRWGGEEFIILALEDQPQRVHQLTTRLRDVIEAHPFTDDIPITLSFGVALANDHDTLKTLVNRADVALYRAKNNGRNRVEWAEPG</sequence>
<dbReference type="RefSeq" id="WP_062190500.1">
    <property type="nucleotide sequence ID" value="NZ_DF967965.1"/>
</dbReference>
<evidence type="ECO:0000313" key="3">
    <source>
        <dbReference type="EMBL" id="HCE16727.1"/>
    </source>
</evidence>
<keyword evidence="1" id="KW-1133">Transmembrane helix</keyword>
<dbReference type="AlphaFoldDB" id="A0A3D1JEQ6"/>
<evidence type="ECO:0000313" key="4">
    <source>
        <dbReference type="Proteomes" id="UP000264141"/>
    </source>
</evidence>
<dbReference type="Gene3D" id="3.30.70.270">
    <property type="match status" value="1"/>
</dbReference>
<dbReference type="Pfam" id="PF00990">
    <property type="entry name" value="GGDEF"/>
    <property type="match status" value="1"/>
</dbReference>
<dbReference type="InterPro" id="IPR043128">
    <property type="entry name" value="Rev_trsase/Diguanyl_cyclase"/>
</dbReference>
<dbReference type="InterPro" id="IPR000160">
    <property type="entry name" value="GGDEF_dom"/>
</dbReference>
<feature type="transmembrane region" description="Helical" evidence="1">
    <location>
        <begin position="25"/>
        <end position="45"/>
    </location>
</feature>
<dbReference type="CDD" id="cd01949">
    <property type="entry name" value="GGDEF"/>
    <property type="match status" value="1"/>
</dbReference>
<dbReference type="PROSITE" id="PS50887">
    <property type="entry name" value="GGDEF"/>
    <property type="match status" value="1"/>
</dbReference>
<dbReference type="InterPro" id="IPR050469">
    <property type="entry name" value="Diguanylate_Cyclase"/>
</dbReference>
<dbReference type="PANTHER" id="PTHR45138:SF9">
    <property type="entry name" value="DIGUANYLATE CYCLASE DGCM-RELATED"/>
    <property type="match status" value="1"/>
</dbReference>
<dbReference type="NCBIfam" id="TIGR00254">
    <property type="entry name" value="GGDEF"/>
    <property type="match status" value="1"/>
</dbReference>
<gene>
    <name evidence="3" type="ORF">DEQ80_02590</name>
</gene>
<dbReference type="PANTHER" id="PTHR45138">
    <property type="entry name" value="REGULATORY COMPONENTS OF SENSORY TRANSDUCTION SYSTEM"/>
    <property type="match status" value="1"/>
</dbReference>
<dbReference type="GO" id="GO:0052621">
    <property type="term" value="F:diguanylate cyclase activity"/>
    <property type="evidence" value="ECO:0007669"/>
    <property type="project" value="TreeGrafter"/>
</dbReference>